<protein>
    <submittedName>
        <fullName evidence="1">Uncharacterized protein</fullName>
    </submittedName>
</protein>
<reference evidence="1" key="1">
    <citation type="submission" date="2022-03" db="EMBL/GenBank/DDBJ databases">
        <authorList>
            <person name="Hettiarachchi G."/>
        </authorList>
    </citation>
    <scope>NUCLEOTIDE SEQUENCE</scope>
    <source>
        <strain evidence="1">LMG 32447</strain>
    </source>
</reference>
<accession>A0ABN8H7G7</accession>
<evidence type="ECO:0000313" key="1">
    <source>
        <dbReference type="EMBL" id="CAH1850406.1"/>
    </source>
</evidence>
<name>A0ABN8H7G7_9LACO</name>
<dbReference type="EMBL" id="CAKOEU010000001">
    <property type="protein sequence ID" value="CAH1850406.1"/>
    <property type="molecule type" value="Genomic_DNA"/>
</dbReference>
<gene>
    <name evidence="1" type="ORF">LMG032447_00127</name>
</gene>
<sequence length="38" mass="4219">MIEGQVSFTKLLCQLMVCGVHFDLQRVLFNANQSSSSS</sequence>
<evidence type="ECO:0000313" key="2">
    <source>
        <dbReference type="Proteomes" id="UP000838102"/>
    </source>
</evidence>
<dbReference type="Proteomes" id="UP000838102">
    <property type="component" value="Unassembled WGS sequence"/>
</dbReference>
<proteinExistence type="predicted"/>
<comment type="caution">
    <text evidence="1">The sequence shown here is derived from an EMBL/GenBank/DDBJ whole genome shotgun (WGS) entry which is preliminary data.</text>
</comment>
<organism evidence="1 2">
    <name type="scientific">Convivina praedatoris</name>
    <dbReference type="NCBI Taxonomy" id="2880963"/>
    <lineage>
        <taxon>Bacteria</taxon>
        <taxon>Bacillati</taxon>
        <taxon>Bacillota</taxon>
        <taxon>Bacilli</taxon>
        <taxon>Lactobacillales</taxon>
        <taxon>Lactobacillaceae</taxon>
        <taxon>Convivina</taxon>
    </lineage>
</organism>
<keyword evidence="2" id="KW-1185">Reference proteome</keyword>